<accession>A0A9Q9PCL1</accession>
<evidence type="ECO:0008006" key="2">
    <source>
        <dbReference type="Google" id="ProtNLM"/>
    </source>
</evidence>
<evidence type="ECO:0000313" key="1">
    <source>
        <dbReference type="EMBL" id="VCT93300.1"/>
    </source>
</evidence>
<dbReference type="RefSeq" id="WP_017360161.1">
    <property type="nucleotide sequence ID" value="NZ_LR026976.1"/>
</dbReference>
<reference evidence="1" key="1">
    <citation type="submission" date="2018-10" db="EMBL/GenBank/DDBJ databases">
        <authorList>
            <person name="Singh K. P."/>
            <person name="Ramachandran G."/>
            <person name="Val-Calvo J."/>
            <person name="Meijer J.J. W."/>
            <person name="Miguel-Arribas A."/>
            <person name="Gago Cordoba C."/>
        </authorList>
    </citation>
    <scope>NUCLEOTIDE SEQUENCE</scope>
    <source>
        <strain evidence="1">1</strain>
        <plasmid evidence="1">p576</plasmid>
    </source>
</reference>
<organism evidence="1">
    <name type="scientific">Bacillus pumilus</name>
    <name type="common">Bacillus mesentericus</name>
    <dbReference type="NCBI Taxonomy" id="1408"/>
    <lineage>
        <taxon>Bacteria</taxon>
        <taxon>Bacillati</taxon>
        <taxon>Bacillota</taxon>
        <taxon>Bacilli</taxon>
        <taxon>Bacillales</taxon>
        <taxon>Bacillaceae</taxon>
        <taxon>Bacillus</taxon>
    </lineage>
</organism>
<proteinExistence type="predicted"/>
<gene>
    <name evidence="1" type="primary">p15</name>
    <name evidence="1" type="ORF">SBRMV_015</name>
</gene>
<dbReference type="EMBL" id="LR026976">
    <property type="protein sequence ID" value="VCT93300.1"/>
    <property type="molecule type" value="Genomic_DNA"/>
</dbReference>
<dbReference type="AlphaFoldDB" id="A0A9Q9PCL1"/>
<dbReference type="InterPro" id="IPR011067">
    <property type="entry name" value="Plasmid_toxin/cell-grow_inhib"/>
</dbReference>
<keyword evidence="1" id="KW-0614">Plasmid</keyword>
<protein>
    <recommendedName>
        <fullName evidence="2">Type II toxin-antitoxin system PemK/MazF family toxin</fullName>
    </recommendedName>
</protein>
<sequence>MDRTKLELGNIYLAITEFRDGTGRKARPVLILGSRLEENQKVLIGYITSKNDNKEFEKYKYPIIDWKAAGLNKQSWVVLQERELQWMDVNLDLHKHVGLLTERDILGVLKKFVYLRDQENKQQQSRDNLQIEKKNINVVNSKSKNKGRSR</sequence>
<dbReference type="Gene3D" id="2.30.30.110">
    <property type="match status" value="1"/>
</dbReference>
<dbReference type="SUPFAM" id="SSF50118">
    <property type="entry name" value="Cell growth inhibitor/plasmid maintenance toxic component"/>
    <property type="match status" value="1"/>
</dbReference>
<name>A0A9Q9PCL1_BACPU</name>
<geneLocation type="plasmid" evidence="1">
    <name>p576</name>
</geneLocation>